<dbReference type="InterPro" id="IPR036188">
    <property type="entry name" value="FAD/NAD-bd_sf"/>
</dbReference>
<feature type="domain" description="FAD dependent oxidoreductase" evidence="2">
    <location>
        <begin position="16"/>
        <end position="402"/>
    </location>
</feature>
<evidence type="ECO:0000313" key="6">
    <source>
        <dbReference type="Proteomes" id="UP000704529"/>
    </source>
</evidence>
<dbReference type="Gene3D" id="3.50.50.60">
    <property type="entry name" value="FAD/NAD(P)-binding domain"/>
    <property type="match status" value="2"/>
</dbReference>
<evidence type="ECO:0000313" key="4">
    <source>
        <dbReference type="EMBL" id="MBN3559791.1"/>
    </source>
</evidence>
<organism evidence="4 6">
    <name type="scientific">Sphingomonas yabuuchiae</name>
    <dbReference type="NCBI Taxonomy" id="172044"/>
    <lineage>
        <taxon>Bacteria</taxon>
        <taxon>Pseudomonadati</taxon>
        <taxon>Pseudomonadota</taxon>
        <taxon>Alphaproteobacteria</taxon>
        <taxon>Sphingomonadales</taxon>
        <taxon>Sphingomonadaceae</taxon>
        <taxon>Sphingomonas</taxon>
    </lineage>
</organism>
<keyword evidence="1 3" id="KW-0560">Oxidoreductase</keyword>
<dbReference type="SUPFAM" id="SSF54373">
    <property type="entry name" value="FAD-linked reductases, C-terminal domain"/>
    <property type="match status" value="1"/>
</dbReference>
<evidence type="ECO:0000313" key="3">
    <source>
        <dbReference type="EMBL" id="MBB4608121.1"/>
    </source>
</evidence>
<dbReference type="InterPro" id="IPR006076">
    <property type="entry name" value="FAD-dep_OxRdtase"/>
</dbReference>
<evidence type="ECO:0000256" key="1">
    <source>
        <dbReference type="ARBA" id="ARBA00023002"/>
    </source>
</evidence>
<comment type="caution">
    <text evidence="4">The sequence shown here is derived from an EMBL/GenBank/DDBJ whole genome shotgun (WGS) entry which is preliminary data.</text>
</comment>
<dbReference type="RefSeq" id="WP_184104006.1">
    <property type="nucleotide sequence ID" value="NZ_JAFHKU010000133.1"/>
</dbReference>
<reference evidence="4" key="2">
    <citation type="submission" date="2021-01" db="EMBL/GenBank/DDBJ databases">
        <title>Genome Sequencing of Type Strains.</title>
        <authorList>
            <person name="Lemaire J.F."/>
            <person name="Inderbitzin P."/>
            <person name="Collins S.B."/>
            <person name="Wespe N."/>
            <person name="Knight-Connoni V."/>
        </authorList>
    </citation>
    <scope>NUCLEOTIDE SEQUENCE</scope>
    <source>
        <strain evidence="4">DSM 14562</strain>
    </source>
</reference>
<name>A0AA41A0E5_9SPHN</name>
<dbReference type="EMBL" id="JAFHKU010000133">
    <property type="protein sequence ID" value="MBN3559791.1"/>
    <property type="molecule type" value="Genomic_DNA"/>
</dbReference>
<dbReference type="AlphaFoldDB" id="A0AA41A0E5"/>
<proteinExistence type="predicted"/>
<dbReference type="PANTHER" id="PTHR13847">
    <property type="entry name" value="SARCOSINE DEHYDROGENASE-RELATED"/>
    <property type="match status" value="1"/>
</dbReference>
<gene>
    <name evidence="3" type="ORF">GGQ89_000309</name>
    <name evidence="4" type="ORF">JYA60_16315</name>
</gene>
<dbReference type="Gene3D" id="3.30.9.10">
    <property type="entry name" value="D-Amino Acid Oxidase, subunit A, domain 2"/>
    <property type="match status" value="1"/>
</dbReference>
<evidence type="ECO:0000313" key="5">
    <source>
        <dbReference type="Proteomes" id="UP000584663"/>
    </source>
</evidence>
<keyword evidence="5" id="KW-1185">Reference proteome</keyword>
<dbReference type="Pfam" id="PF01266">
    <property type="entry name" value="DAO"/>
    <property type="match status" value="1"/>
</dbReference>
<protein>
    <submittedName>
        <fullName evidence="3">D-amino-acid dehydrogenase</fullName>
        <ecNumber evidence="3">1.4.99.-</ecNumber>
    </submittedName>
    <submittedName>
        <fullName evidence="4">FAD-binding oxidoreductase</fullName>
    </submittedName>
</protein>
<sequence length="421" mass="45082">MPKPENHTSASDRRSAIVVGGGVIGTTTALALQRTGWTVTLVEAEDTPRAASWGNAGHIATEQAEPIASPAMVRGFAKRLFCRGGALALPPREIATWLPFSLRLLKAARPARYERSHQALAALLAQAMPAWQRHVAALGEPDLLRPDGHVVLWETPESAARGLANWQAADTGTTRFRSLTEAELHDWRARVRAPIAGGIRFEGSGQIADPTRLAETTTTRLLADGGTRLIARVAAVGDGEVHLTDHRPLSADQIIVTAGVASAALLRPFGLKVPIIAERGYHLQTGPDVDWPADLPPVVFEDRSMIVTRFAGGLRAASIVEFARAEAKPDPAKWNRLRHHIAALGLPIGEDAKPWMGARPTLPDYLPAIGKVPGTRGVSYAFGHNHLGLTLAPITGELVAAMVAGESTPVPTSPFELQRFR</sequence>
<dbReference type="GO" id="GO:0016491">
    <property type="term" value="F:oxidoreductase activity"/>
    <property type="evidence" value="ECO:0007669"/>
    <property type="project" value="UniProtKB-KW"/>
</dbReference>
<dbReference type="Proteomes" id="UP000584663">
    <property type="component" value="Unassembled WGS sequence"/>
</dbReference>
<dbReference type="PANTHER" id="PTHR13847:SF289">
    <property type="entry name" value="GLYCINE OXIDASE"/>
    <property type="match status" value="1"/>
</dbReference>
<dbReference type="EC" id="1.4.99.-" evidence="3"/>
<dbReference type="GO" id="GO:0005737">
    <property type="term" value="C:cytoplasm"/>
    <property type="evidence" value="ECO:0007669"/>
    <property type="project" value="TreeGrafter"/>
</dbReference>
<dbReference type="SUPFAM" id="SSF51905">
    <property type="entry name" value="FAD/NAD(P)-binding domain"/>
    <property type="match status" value="1"/>
</dbReference>
<reference evidence="3 5" key="1">
    <citation type="submission" date="2020-08" db="EMBL/GenBank/DDBJ databases">
        <title>Genomic Encyclopedia of Type Strains, Phase IV (KMG-IV): sequencing the most valuable type-strain genomes for metagenomic binning, comparative biology and taxonomic classification.</title>
        <authorList>
            <person name="Goeker M."/>
        </authorList>
    </citation>
    <scope>NUCLEOTIDE SEQUENCE [LARGE SCALE GENOMIC DNA]</scope>
    <source>
        <strain evidence="3 5">DSM 14562</strain>
    </source>
</reference>
<accession>A0AA41A0E5</accession>
<evidence type="ECO:0000259" key="2">
    <source>
        <dbReference type="Pfam" id="PF01266"/>
    </source>
</evidence>
<dbReference type="Proteomes" id="UP000704529">
    <property type="component" value="Unassembled WGS sequence"/>
</dbReference>
<dbReference type="EMBL" id="JACHNX010000001">
    <property type="protein sequence ID" value="MBB4608121.1"/>
    <property type="molecule type" value="Genomic_DNA"/>
</dbReference>